<sequence length="265" mass="30256">MLYRQYLESIPVTSHKTAGQLLRVIVCSGRPLRIGEINLLINHSVKPGAEREHPIYTDGAIARLLYPFIRVSGGHLLIHQSIIEFLLDLDTKENDDLAKAFGVNIHRDRLFIAGACMRYLLSDTFFSDLFAHLEDDLEDEYDQDVESSVEGLSSFINDWVGEVNEELGFDNFQIRLLSAGGMASDEERYKNEDEFQNMVIRLFNYFSIQTIHWLRYYWALTNGANDARPEALSPLVLAGYFGHFTIHTSASSCPVTFVYYLDTLN</sequence>
<comment type="caution">
    <text evidence="1">The sequence shown here is derived from an EMBL/GenBank/DDBJ whole genome shotgun (WGS) entry which is preliminary data.</text>
</comment>
<protein>
    <submittedName>
        <fullName evidence="1">Uncharacterized protein</fullName>
    </submittedName>
</protein>
<dbReference type="AlphaFoldDB" id="A0AAN8RMB2"/>
<reference evidence="1 2" key="1">
    <citation type="submission" date="2019-10" db="EMBL/GenBank/DDBJ databases">
        <authorList>
            <person name="Palmer J.M."/>
        </authorList>
    </citation>
    <scope>NUCLEOTIDE SEQUENCE [LARGE SCALE GENOMIC DNA]</scope>
    <source>
        <strain evidence="1 2">TWF506</strain>
    </source>
</reference>
<dbReference type="Proteomes" id="UP001307849">
    <property type="component" value="Unassembled WGS sequence"/>
</dbReference>
<gene>
    <name evidence="1" type="ORF">TWF506_009428</name>
</gene>
<dbReference type="EMBL" id="JAVHJM010000006">
    <property type="protein sequence ID" value="KAK6513269.1"/>
    <property type="molecule type" value="Genomic_DNA"/>
</dbReference>
<evidence type="ECO:0000313" key="2">
    <source>
        <dbReference type="Proteomes" id="UP001307849"/>
    </source>
</evidence>
<keyword evidence="2" id="KW-1185">Reference proteome</keyword>
<evidence type="ECO:0000313" key="1">
    <source>
        <dbReference type="EMBL" id="KAK6513269.1"/>
    </source>
</evidence>
<proteinExistence type="predicted"/>
<name>A0AAN8RMB2_9PEZI</name>
<organism evidence="1 2">
    <name type="scientific">Arthrobotrys conoides</name>
    <dbReference type="NCBI Taxonomy" id="74498"/>
    <lineage>
        <taxon>Eukaryota</taxon>
        <taxon>Fungi</taxon>
        <taxon>Dikarya</taxon>
        <taxon>Ascomycota</taxon>
        <taxon>Pezizomycotina</taxon>
        <taxon>Orbiliomycetes</taxon>
        <taxon>Orbiliales</taxon>
        <taxon>Orbiliaceae</taxon>
        <taxon>Arthrobotrys</taxon>
    </lineage>
</organism>
<accession>A0AAN8RMB2</accession>